<organism evidence="2 3">
    <name type="scientific">candidate division WWE3 bacterium CG_4_9_14_3_um_filter_39_7</name>
    <dbReference type="NCBI Taxonomy" id="1975080"/>
    <lineage>
        <taxon>Bacteria</taxon>
        <taxon>Katanobacteria</taxon>
    </lineage>
</organism>
<feature type="transmembrane region" description="Helical" evidence="1">
    <location>
        <begin position="66"/>
        <end position="84"/>
    </location>
</feature>
<comment type="caution">
    <text evidence="2">The sequence shown here is derived from an EMBL/GenBank/DDBJ whole genome shotgun (WGS) entry which is preliminary data.</text>
</comment>
<dbReference type="AlphaFoldDB" id="A0A2M7X069"/>
<evidence type="ECO:0000313" key="3">
    <source>
        <dbReference type="Proteomes" id="UP000231195"/>
    </source>
</evidence>
<dbReference type="Proteomes" id="UP000231195">
    <property type="component" value="Unassembled WGS sequence"/>
</dbReference>
<feature type="transmembrane region" description="Helical" evidence="1">
    <location>
        <begin position="32"/>
        <end position="54"/>
    </location>
</feature>
<protein>
    <submittedName>
        <fullName evidence="2">Uncharacterized protein</fullName>
    </submittedName>
</protein>
<evidence type="ECO:0000313" key="2">
    <source>
        <dbReference type="EMBL" id="PJA39412.1"/>
    </source>
</evidence>
<evidence type="ECO:0000256" key="1">
    <source>
        <dbReference type="SAM" id="Phobius"/>
    </source>
</evidence>
<keyword evidence="1" id="KW-0812">Transmembrane</keyword>
<sequence>MSFGPLINIVAVELIYLACKFLVHKKILPKNMLLVVPISFSILFTSIAIQGSFFGAGFDVQGLFEIQLYVLGTAINIGTILWRISRQEIK</sequence>
<gene>
    <name evidence="2" type="ORF">CO179_05230</name>
</gene>
<dbReference type="EMBL" id="PFWZ01000178">
    <property type="protein sequence ID" value="PJA39412.1"/>
    <property type="molecule type" value="Genomic_DNA"/>
</dbReference>
<reference evidence="3" key="1">
    <citation type="submission" date="2017-09" db="EMBL/GenBank/DDBJ databases">
        <title>Depth-based differentiation of microbial function through sediment-hosted aquifers and enrichment of novel symbionts in the deep terrestrial subsurface.</title>
        <authorList>
            <person name="Probst A.J."/>
            <person name="Ladd B."/>
            <person name="Jarett J.K."/>
            <person name="Geller-Mcgrath D.E."/>
            <person name="Sieber C.M.K."/>
            <person name="Emerson J.B."/>
            <person name="Anantharaman K."/>
            <person name="Thomas B.C."/>
            <person name="Malmstrom R."/>
            <person name="Stieglmeier M."/>
            <person name="Klingl A."/>
            <person name="Woyke T."/>
            <person name="Ryan C.M."/>
            <person name="Banfield J.F."/>
        </authorList>
    </citation>
    <scope>NUCLEOTIDE SEQUENCE [LARGE SCALE GENOMIC DNA]</scope>
</reference>
<feature type="transmembrane region" description="Helical" evidence="1">
    <location>
        <begin position="6"/>
        <end position="23"/>
    </location>
</feature>
<name>A0A2M7X069_UNCKA</name>
<keyword evidence="1" id="KW-0472">Membrane</keyword>
<keyword evidence="1" id="KW-1133">Transmembrane helix</keyword>
<accession>A0A2M7X069</accession>
<proteinExistence type="predicted"/>